<evidence type="ECO:0000256" key="1">
    <source>
        <dbReference type="SAM" id="SignalP"/>
    </source>
</evidence>
<dbReference type="Proteomes" id="UP000183015">
    <property type="component" value="Unassembled WGS sequence"/>
</dbReference>
<accession>A0A1H8AXA0</accession>
<gene>
    <name evidence="2" type="ORF">SAMN05414137_1515</name>
</gene>
<reference evidence="3" key="1">
    <citation type="submission" date="2016-10" db="EMBL/GenBank/DDBJ databases">
        <authorList>
            <person name="Varghese N."/>
        </authorList>
    </citation>
    <scope>NUCLEOTIDE SEQUENCE [LARGE SCALE GENOMIC DNA]</scope>
    <source>
        <strain evidence="3">DSM 45096 / BCRC 16803 / CGMCC 4.1857 / CIP 109030 / JCM 12277 / KCTC 19219 / NBRC 100920 / 33214</strain>
    </source>
</reference>
<dbReference type="eggNOG" id="COG1653">
    <property type="taxonomic scope" value="Bacteria"/>
</dbReference>
<proteinExistence type="predicted"/>
<dbReference type="RefSeq" id="WP_042461026.1">
    <property type="nucleotide sequence ID" value="NZ_BBPN01000078.1"/>
</dbReference>
<dbReference type="InterPro" id="IPR050490">
    <property type="entry name" value="Bact_solute-bd_prot1"/>
</dbReference>
<keyword evidence="3" id="KW-1185">Reference proteome</keyword>
<dbReference type="PANTHER" id="PTHR43649:SF14">
    <property type="entry name" value="BLR3389 PROTEIN"/>
    <property type="match status" value="1"/>
</dbReference>
<protein>
    <submittedName>
        <fullName evidence="2">Xylobiose transport system substrate-binding protein</fullName>
    </submittedName>
</protein>
<dbReference type="STRING" id="235985.SAMN05414137_1515"/>
<feature type="signal peptide" evidence="1">
    <location>
        <begin position="1"/>
        <end position="44"/>
    </location>
</feature>
<dbReference type="InterPro" id="IPR006059">
    <property type="entry name" value="SBP"/>
</dbReference>
<dbReference type="EMBL" id="FOAZ01000051">
    <property type="protein sequence ID" value="SEM74489.1"/>
    <property type="molecule type" value="Genomic_DNA"/>
</dbReference>
<feature type="chain" id="PRO_5010274746" evidence="1">
    <location>
        <begin position="45"/>
        <end position="443"/>
    </location>
</feature>
<evidence type="ECO:0000313" key="3">
    <source>
        <dbReference type="Proteomes" id="UP000183015"/>
    </source>
</evidence>
<dbReference type="PANTHER" id="PTHR43649">
    <property type="entry name" value="ARABINOSE-BINDING PROTEIN-RELATED"/>
    <property type="match status" value="1"/>
</dbReference>
<keyword evidence="1" id="KW-0732">Signal</keyword>
<dbReference type="Pfam" id="PF01547">
    <property type="entry name" value="SBP_bac_1"/>
    <property type="match status" value="1"/>
</dbReference>
<dbReference type="SUPFAM" id="SSF53850">
    <property type="entry name" value="Periplasmic binding protein-like II"/>
    <property type="match status" value="1"/>
</dbReference>
<sequence>MTSLPVTVRSRASRNRFAAIAATTALVLGLTAACGSSGSTSASADSGTIHVLVYGDAGNTVEKQIVDTFNKTSKVKAVLDTIPGADYQSKLNTIINTPQAPDIFFNWGGGSIAPYVKDNLLLPLDSMIAKDPGLKSNFLPSVFNTAVIDGKSYGIPMRGTQPVLLFDNKQVLASAGLSVPQTWDDLLADVKALKAKGLTPIALGGADQWPTLMWFEYVFDRVAGPDLFQKALSGDKSAWASPDSVKALGMLKQLIDAGAFGSNFDSVKFTDGGSPALLAKGKAAFELMGSWEYSTQQSGNPDFAKNDLGYSAFPTVSGGKGDPNDVVGNTNNFYSVLKKTQHPDAVAAFLKLMYSDEFVKAQLGIGNLPTTTNTANFLATSASPAYSQFQFNLVKTAPSFQLSWDQAYPPAATTPIHTAVQEFFDGKTDANGFIQAMQSLSNS</sequence>
<dbReference type="OrthoDB" id="8317736at2"/>
<organism evidence="2 3">
    <name type="scientific">Streptacidiphilus jiangxiensis</name>
    <dbReference type="NCBI Taxonomy" id="235985"/>
    <lineage>
        <taxon>Bacteria</taxon>
        <taxon>Bacillati</taxon>
        <taxon>Actinomycetota</taxon>
        <taxon>Actinomycetes</taxon>
        <taxon>Kitasatosporales</taxon>
        <taxon>Streptomycetaceae</taxon>
        <taxon>Streptacidiphilus</taxon>
    </lineage>
</organism>
<name>A0A1H8AXA0_STRJI</name>
<dbReference type="Gene3D" id="3.40.190.10">
    <property type="entry name" value="Periplasmic binding protein-like II"/>
    <property type="match status" value="2"/>
</dbReference>
<dbReference type="AlphaFoldDB" id="A0A1H8AXA0"/>
<evidence type="ECO:0000313" key="2">
    <source>
        <dbReference type="EMBL" id="SEM74489.1"/>
    </source>
</evidence>